<evidence type="ECO:0000256" key="3">
    <source>
        <dbReference type="ARBA" id="ARBA00023004"/>
    </source>
</evidence>
<keyword evidence="3" id="KW-0408">Iron</keyword>
<dbReference type="InterPro" id="IPR012292">
    <property type="entry name" value="Globin/Proto"/>
</dbReference>
<reference evidence="4 5" key="1">
    <citation type="journal article" date="2020" name="BMC Genomics">
        <title>Intraspecific diversification of the crop wild relative Brassica cretica Lam. using demographic model selection.</title>
        <authorList>
            <person name="Kioukis A."/>
            <person name="Michalopoulou V.A."/>
            <person name="Briers L."/>
            <person name="Pirintsos S."/>
            <person name="Studholme D.J."/>
            <person name="Pavlidis P."/>
            <person name="Sarris P.F."/>
        </authorList>
    </citation>
    <scope>NUCLEOTIDE SEQUENCE [LARGE SCALE GENOMIC DNA]</scope>
    <source>
        <strain evidence="5">cv. PFS-1207/04</strain>
    </source>
</reference>
<keyword evidence="2" id="KW-0479">Metal-binding</keyword>
<evidence type="ECO:0000256" key="2">
    <source>
        <dbReference type="ARBA" id="ARBA00022723"/>
    </source>
</evidence>
<dbReference type="Gene3D" id="1.10.490.10">
    <property type="entry name" value="Globins"/>
    <property type="match status" value="1"/>
</dbReference>
<evidence type="ECO:0000313" key="4">
    <source>
        <dbReference type="EMBL" id="KAF3606678.1"/>
    </source>
</evidence>
<organism evidence="4 5">
    <name type="scientific">Brassica cretica</name>
    <name type="common">Mustard</name>
    <dbReference type="NCBI Taxonomy" id="69181"/>
    <lineage>
        <taxon>Eukaryota</taxon>
        <taxon>Viridiplantae</taxon>
        <taxon>Streptophyta</taxon>
        <taxon>Embryophyta</taxon>
        <taxon>Tracheophyta</taxon>
        <taxon>Spermatophyta</taxon>
        <taxon>Magnoliopsida</taxon>
        <taxon>eudicotyledons</taxon>
        <taxon>Gunneridae</taxon>
        <taxon>Pentapetalae</taxon>
        <taxon>rosids</taxon>
        <taxon>malvids</taxon>
        <taxon>Brassicales</taxon>
        <taxon>Brassicaceae</taxon>
        <taxon>Brassiceae</taxon>
        <taxon>Brassica</taxon>
    </lineage>
</organism>
<sequence length="81" mass="8955">MVSLLQLRIFIDSSNIVVCFILATPCAHDIATCETAIQLREKGKVAVPDTTLQYLGSVHLKSGVLDPHFEVSFNQLTNVFH</sequence>
<accession>A0ABQ7EU89</accession>
<evidence type="ECO:0000313" key="5">
    <source>
        <dbReference type="Proteomes" id="UP000266723"/>
    </source>
</evidence>
<dbReference type="PANTHER" id="PTHR22924">
    <property type="entry name" value="LEGHEMOGLOBIN-RELATED"/>
    <property type="match status" value="1"/>
</dbReference>
<comment type="caution">
    <text evidence="4">The sequence shown here is derived from an EMBL/GenBank/DDBJ whole genome shotgun (WGS) entry which is preliminary data.</text>
</comment>
<keyword evidence="5" id="KW-1185">Reference proteome</keyword>
<dbReference type="Proteomes" id="UP000266723">
    <property type="component" value="Unassembled WGS sequence"/>
</dbReference>
<dbReference type="EMBL" id="QGKV02000297">
    <property type="protein sequence ID" value="KAF3606678.1"/>
    <property type="molecule type" value="Genomic_DNA"/>
</dbReference>
<evidence type="ECO:0000256" key="1">
    <source>
        <dbReference type="ARBA" id="ARBA00022617"/>
    </source>
</evidence>
<keyword evidence="1" id="KW-0349">Heme</keyword>
<gene>
    <name evidence="4" type="ORF">DY000_02050976</name>
</gene>
<proteinExistence type="predicted"/>
<name>A0ABQ7EU89_BRACR</name>
<dbReference type="PANTHER" id="PTHR22924:SF92">
    <property type="entry name" value="NON-SYMBIOTIC HEMOGLOBIN 2"/>
    <property type="match status" value="1"/>
</dbReference>
<protein>
    <submittedName>
        <fullName evidence="4">Uncharacterized protein</fullName>
    </submittedName>
</protein>
<dbReference type="InterPro" id="IPR001032">
    <property type="entry name" value="Leghaemoglobin-like"/>
</dbReference>